<dbReference type="EMBL" id="AM454255">
    <property type="protein sequence ID" value="CAN81000.1"/>
    <property type="molecule type" value="Genomic_DNA"/>
</dbReference>
<proteinExistence type="predicted"/>
<name>A5BC86_VITVI</name>
<gene>
    <name evidence="1" type="ORF">VITISV_006991</name>
</gene>
<accession>A5BC86</accession>
<protein>
    <submittedName>
        <fullName evidence="1">Uncharacterized protein</fullName>
    </submittedName>
</protein>
<dbReference type="AlphaFoldDB" id="A5BC86"/>
<reference evidence="1" key="1">
    <citation type="journal article" date="2007" name="PLoS ONE">
        <title>The first genome sequence of an elite grapevine cultivar (Pinot noir Vitis vinifera L.): coping with a highly heterozygous genome.</title>
        <authorList>
            <person name="Velasco R."/>
            <person name="Zharkikh A."/>
            <person name="Troggio M."/>
            <person name="Cartwright D.A."/>
            <person name="Cestaro A."/>
            <person name="Pruss D."/>
            <person name="Pindo M."/>
            <person name="FitzGerald L.M."/>
            <person name="Vezzulli S."/>
            <person name="Reid J."/>
            <person name="Malacarne G."/>
            <person name="Iliev D."/>
            <person name="Coppola G."/>
            <person name="Wardell B."/>
            <person name="Micheletti D."/>
            <person name="Macalma T."/>
            <person name="Facci M."/>
            <person name="Mitchell J.T."/>
            <person name="Perazzolli M."/>
            <person name="Eldredge G."/>
            <person name="Gatto P."/>
            <person name="Oyzerski R."/>
            <person name="Moretto M."/>
            <person name="Gutin N."/>
            <person name="Stefanini M."/>
            <person name="Chen Y."/>
            <person name="Segala C."/>
            <person name="Davenport C."/>
            <person name="Dematte L."/>
            <person name="Mraz A."/>
            <person name="Battilana J."/>
            <person name="Stormo K."/>
            <person name="Costa F."/>
            <person name="Tao Q."/>
            <person name="Si-Ammour A."/>
            <person name="Harkins T."/>
            <person name="Lackey A."/>
            <person name="Perbost C."/>
            <person name="Taillon B."/>
            <person name="Stella A."/>
            <person name="Solovyev V."/>
            <person name="Fawcett J.A."/>
            <person name="Sterck L."/>
            <person name="Vandepoele K."/>
            <person name="Grando S.M."/>
            <person name="Toppo S."/>
            <person name="Moser C."/>
            <person name="Lanchbury J."/>
            <person name="Bogden R."/>
            <person name="Skolnick M."/>
            <person name="Sgaramella V."/>
            <person name="Bhatnagar S.K."/>
            <person name="Fontana P."/>
            <person name="Gutin A."/>
            <person name="Van de Peer Y."/>
            <person name="Salamini F."/>
            <person name="Viola R."/>
        </authorList>
    </citation>
    <scope>NUCLEOTIDE SEQUENCE</scope>
</reference>
<sequence length="144" mass="15544">MMDAVNLNGITNGGNGNSDDEVLVGNDEELAESKDLINGTTCRCITARCRCPRRTARFKDSEECWNYIALASVFSNPFLDLSEDNKIDVIDADLGHNNYSVASDGAIGSSCMGGVYFNIQIIGDDQQQFANGGEAFQDMEEGVA</sequence>
<organism evidence="1">
    <name type="scientific">Vitis vinifera</name>
    <name type="common">Grape</name>
    <dbReference type="NCBI Taxonomy" id="29760"/>
    <lineage>
        <taxon>Eukaryota</taxon>
        <taxon>Viridiplantae</taxon>
        <taxon>Streptophyta</taxon>
        <taxon>Embryophyta</taxon>
        <taxon>Tracheophyta</taxon>
        <taxon>Spermatophyta</taxon>
        <taxon>Magnoliopsida</taxon>
        <taxon>eudicotyledons</taxon>
        <taxon>Gunneridae</taxon>
        <taxon>Pentapetalae</taxon>
        <taxon>rosids</taxon>
        <taxon>Vitales</taxon>
        <taxon>Vitaceae</taxon>
        <taxon>Viteae</taxon>
        <taxon>Vitis</taxon>
    </lineage>
</organism>
<evidence type="ECO:0000313" key="1">
    <source>
        <dbReference type="EMBL" id="CAN81000.1"/>
    </source>
</evidence>